<evidence type="ECO:0000313" key="2">
    <source>
        <dbReference type="Proteomes" id="UP000050424"/>
    </source>
</evidence>
<protein>
    <submittedName>
        <fullName evidence="1">Uncharacterized protein</fullName>
    </submittedName>
</protein>
<dbReference type="Gene3D" id="1.25.40.20">
    <property type="entry name" value="Ankyrin repeat-containing domain"/>
    <property type="match status" value="1"/>
</dbReference>
<comment type="caution">
    <text evidence="1">The sequence shown here is derived from an EMBL/GenBank/DDBJ whole genome shotgun (WGS) entry which is preliminary data.</text>
</comment>
<dbReference type="AlphaFoldDB" id="A0A0P7AS43"/>
<keyword evidence="2" id="KW-1185">Reference proteome</keyword>
<dbReference type="Proteomes" id="UP000050424">
    <property type="component" value="Unassembled WGS sequence"/>
</dbReference>
<proteinExistence type="predicted"/>
<evidence type="ECO:0000313" key="1">
    <source>
        <dbReference type="EMBL" id="KPM37280.1"/>
    </source>
</evidence>
<dbReference type="STRING" id="78410.A0A0P7AS43"/>
<reference evidence="1 2" key="1">
    <citation type="submission" date="2015-09" db="EMBL/GenBank/DDBJ databases">
        <title>Draft genome of a European isolate of the apple canker pathogen Neonectria ditissima.</title>
        <authorList>
            <person name="Gomez-Cortecero A."/>
            <person name="Harrison R.J."/>
            <person name="Armitage A.D."/>
        </authorList>
    </citation>
    <scope>NUCLEOTIDE SEQUENCE [LARGE SCALE GENOMIC DNA]</scope>
    <source>
        <strain evidence="1 2">R09/05</strain>
    </source>
</reference>
<dbReference type="SUPFAM" id="SSF48403">
    <property type="entry name" value="Ankyrin repeat"/>
    <property type="match status" value="1"/>
</dbReference>
<dbReference type="EMBL" id="LKCW01000171">
    <property type="protein sequence ID" value="KPM37280.1"/>
    <property type="molecule type" value="Genomic_DNA"/>
</dbReference>
<organism evidence="1 2">
    <name type="scientific">Neonectria ditissima</name>
    <dbReference type="NCBI Taxonomy" id="78410"/>
    <lineage>
        <taxon>Eukaryota</taxon>
        <taxon>Fungi</taxon>
        <taxon>Dikarya</taxon>
        <taxon>Ascomycota</taxon>
        <taxon>Pezizomycotina</taxon>
        <taxon>Sordariomycetes</taxon>
        <taxon>Hypocreomycetidae</taxon>
        <taxon>Hypocreales</taxon>
        <taxon>Nectriaceae</taxon>
        <taxon>Neonectria</taxon>
    </lineage>
</organism>
<dbReference type="OrthoDB" id="4846939at2759"/>
<name>A0A0P7AS43_9HYPO</name>
<accession>A0A0P7AS43</accession>
<gene>
    <name evidence="1" type="ORF">AK830_g9291</name>
</gene>
<dbReference type="InterPro" id="IPR036770">
    <property type="entry name" value="Ankyrin_rpt-contain_sf"/>
</dbReference>
<sequence length="970" mass="107759">MAQPIDIPVKRSRLHAATLDKSVFPADEGPYFGYIELFESGHVYRALSSGSGKYVEIGARCSLPTLSFIVEKDRFTRSITVEIISLGLKQAVCHAIRHPTASLASLELDFNTVLKNYKALKAHLKSIRERYPYDDVTSEMQLLVEDLLLERALYDGMNMDVLRQRQVLCVAHLQDIHARNVSTGLNEIEDCFSLGLIPDNISEQYLEALNLRYADLARSGDYAELRSLCEPIVRSGEIELQYNPSLILQVLENGHLDVYQYMLDLVDRTKQTSFKIPDPQYSDVTFDPLYVAISLGQIEAVRYFIGDHATFEGYVFDNPQASKDRIFTPLFAATYWHQPDIARLLLDSGPFYYAGLPQATALAQQNGSIEILQVLMEHHEQSSPSSYANGIYPQPTSSQFQFSISPQSLHYPVVPTGQSPPGLARSVSGITNALCGLEGGVPFQPGSFTLTSTRDTSIAQPMQGTTDPGFPTSFVLTEPYHSEDFHQTSNLMEMFAQFSPPPMSSIRHTSNHKIRQKLGRNFMQRLEARCETLRSVCSNHPTSKAYVEVAKYFEVTQDIWKSGIDCFREITRNKAPSSLVEVLRVLLVADALGCQIPHATGDLAVEYEVLLTLVAVCANGCRFTNDLGRWRTLLQGSEKNMFDMIVCAVWNIDTVPTLDTPKNDPDELYRFQELIQNLISLEDMKRLKSRSSGSRLRAVQRQLKSRERKPGLMPGANRPSVQPIGSFQSIGSVLGRLTHDTDSFYEDDVDLAEFINLDALEYDAVDAKLTPTKEPVEPSVDWKDVHPIVVLVLASVAFSIALTAVSGIQDGPEEHRSRAFPRAAPGYGRSCAIVEGRTIGQRGMVQPVHSGNEESQSTELTAEIFEPCGTGIGESGCGGVDEQSKRLFPHIDRLLVSRHSAVDGAAGQMLVLPQDVLERQQPQQAHAGGMCKNREEGVSLSQRELHQGAHDQMVPQHARTDALSLPVLRV</sequence>